<keyword evidence="1" id="KW-0812">Transmembrane</keyword>
<name>A0A835W6I0_CHLIN</name>
<dbReference type="Proteomes" id="UP000650467">
    <property type="component" value="Unassembled WGS sequence"/>
</dbReference>
<feature type="transmembrane region" description="Helical" evidence="1">
    <location>
        <begin position="107"/>
        <end position="128"/>
    </location>
</feature>
<dbReference type="EMBL" id="JAEHOC010000008">
    <property type="protein sequence ID" value="KAG2439153.1"/>
    <property type="molecule type" value="Genomic_DNA"/>
</dbReference>
<keyword evidence="4" id="KW-1185">Reference proteome</keyword>
<reference evidence="3" key="1">
    <citation type="journal article" date="2020" name="bioRxiv">
        <title>Comparative genomics of Chlamydomonas.</title>
        <authorList>
            <person name="Craig R.J."/>
            <person name="Hasan A.R."/>
            <person name="Ness R.W."/>
            <person name="Keightley P.D."/>
        </authorList>
    </citation>
    <scope>NUCLEOTIDE SEQUENCE</scope>
    <source>
        <strain evidence="3">SAG 7.73</strain>
    </source>
</reference>
<evidence type="ECO:0000313" key="3">
    <source>
        <dbReference type="EMBL" id="KAG2439153.1"/>
    </source>
</evidence>
<sequence length="169" mass="17460">MRLGVLAAAMAFILTAAADPAQVALNRVAVSSGALAAILLSPFTLGQITLMLVLGFTGKPAARFVALLYACGVPFVAYTVVATALTFRAGSSDRGTKIQALRDVPEAALALMTALVLAGAACGVTFLADEHVLECSAVGISLLWRRRTAAVKPEPTVQPDVQEARPHAC</sequence>
<keyword evidence="1" id="KW-1133">Transmembrane helix</keyword>
<evidence type="ECO:0000256" key="1">
    <source>
        <dbReference type="SAM" id="Phobius"/>
    </source>
</evidence>
<proteinExistence type="predicted"/>
<dbReference type="AlphaFoldDB" id="A0A835W6I0"/>
<protein>
    <submittedName>
        <fullName evidence="3">Uncharacterized protein</fullName>
    </submittedName>
</protein>
<evidence type="ECO:0000313" key="4">
    <source>
        <dbReference type="Proteomes" id="UP000650467"/>
    </source>
</evidence>
<accession>A0A835W6I0</accession>
<organism evidence="3 4">
    <name type="scientific">Chlamydomonas incerta</name>
    <dbReference type="NCBI Taxonomy" id="51695"/>
    <lineage>
        <taxon>Eukaryota</taxon>
        <taxon>Viridiplantae</taxon>
        <taxon>Chlorophyta</taxon>
        <taxon>core chlorophytes</taxon>
        <taxon>Chlorophyceae</taxon>
        <taxon>CS clade</taxon>
        <taxon>Chlamydomonadales</taxon>
        <taxon>Chlamydomonadaceae</taxon>
        <taxon>Chlamydomonas</taxon>
    </lineage>
</organism>
<gene>
    <name evidence="3" type="ORF">HXX76_004520</name>
</gene>
<keyword evidence="1" id="KW-0472">Membrane</keyword>
<keyword evidence="2" id="KW-0732">Signal</keyword>
<feature type="transmembrane region" description="Helical" evidence="1">
    <location>
        <begin position="34"/>
        <end position="54"/>
    </location>
</feature>
<feature type="transmembrane region" description="Helical" evidence="1">
    <location>
        <begin position="66"/>
        <end position="87"/>
    </location>
</feature>
<comment type="caution">
    <text evidence="3">The sequence shown here is derived from an EMBL/GenBank/DDBJ whole genome shotgun (WGS) entry which is preliminary data.</text>
</comment>
<evidence type="ECO:0000256" key="2">
    <source>
        <dbReference type="SAM" id="SignalP"/>
    </source>
</evidence>
<feature type="chain" id="PRO_5032872364" evidence="2">
    <location>
        <begin position="19"/>
        <end position="169"/>
    </location>
</feature>
<feature type="signal peptide" evidence="2">
    <location>
        <begin position="1"/>
        <end position="18"/>
    </location>
</feature>